<dbReference type="InterPro" id="IPR010081">
    <property type="entry name" value="DiNH2opropionate_NH3_lyase"/>
</dbReference>
<dbReference type="SUPFAM" id="SSF53686">
    <property type="entry name" value="Tryptophan synthase beta subunit-like PLP-dependent enzymes"/>
    <property type="match status" value="1"/>
</dbReference>
<dbReference type="GO" id="GO:1901605">
    <property type="term" value="P:alpha-amino acid metabolic process"/>
    <property type="evidence" value="ECO:0007669"/>
    <property type="project" value="UniProtKB-ARBA"/>
</dbReference>
<dbReference type="Pfam" id="PF00291">
    <property type="entry name" value="PALP"/>
    <property type="match status" value="1"/>
</dbReference>
<dbReference type="InterPro" id="IPR036052">
    <property type="entry name" value="TrpB-like_PALP_sf"/>
</dbReference>
<dbReference type="NCBIfam" id="NF006058">
    <property type="entry name" value="PRK08206.1"/>
    <property type="match status" value="1"/>
</dbReference>
<dbReference type="PANTHER" id="PTHR42937:SF1">
    <property type="entry name" value="DIAMINOPROPIONATE AMMONIA-LYASE"/>
    <property type="match status" value="1"/>
</dbReference>
<dbReference type="EC" id="4.3.1.15" evidence="4"/>
<evidence type="ECO:0000256" key="2">
    <source>
        <dbReference type="ARBA" id="ARBA00022898"/>
    </source>
</evidence>
<feature type="domain" description="Tryptophan synthase beta chain-like PALP" evidence="3">
    <location>
        <begin position="42"/>
        <end position="350"/>
    </location>
</feature>
<evidence type="ECO:0000256" key="1">
    <source>
        <dbReference type="ARBA" id="ARBA00001933"/>
    </source>
</evidence>
<dbReference type="Proteomes" id="UP000254519">
    <property type="component" value="Unassembled WGS sequence"/>
</dbReference>
<dbReference type="GO" id="GO:0030170">
    <property type="term" value="F:pyridoxal phosphate binding"/>
    <property type="evidence" value="ECO:0007669"/>
    <property type="project" value="InterPro"/>
</dbReference>
<dbReference type="AlphaFoldDB" id="A0A380BT17"/>
<sequence length="395" mass="43043">MNNHIKWVDNQHKQAGPAIQELLSFSEKEMEKAFNFHTSIPGYEFTSLHSLSGLSDCLGLKGVYIKDESKRFGLNAFKGLGASYAIASHFAEKLSLNQNEISFPILLEHVNSLPKSTFATVTAGNHGRGVAWAANLFGQQAKVYLPKGSSTMRLKAIQELGADAQITDMNYDDTVQHIASVAKENNWILVQDTAWEGYEKTPLAIMQGYTTIVAEIVEQLSFREISHVFLQAGVGSFAGAIAAAISHSASDSAPKIIIVEPSEADCFYQSAQSTTGEAQRVYGNLSTMMAGLACGEPNPIGWEILKRTSDYFFSCDDSISAKGMRVLSSPVHHDVKIISGESGAVPLGLLHELMTIDQLNEIKYRLGLDDSSSILIINTEGDTDPVNYKTIIQNT</sequence>
<name>A0A380BT17_SPOPA</name>
<dbReference type="OrthoDB" id="34584at2"/>
<protein>
    <submittedName>
        <fullName evidence="4">Diaminopropionate ammonia-lyase</fullName>
        <ecNumber evidence="4">4.3.1.15</ecNumber>
    </submittedName>
</protein>
<keyword evidence="5" id="KW-1185">Reference proteome</keyword>
<gene>
    <name evidence="4" type="primary">dpaL</name>
    <name evidence="4" type="ORF">NCTC4822_01658</name>
</gene>
<evidence type="ECO:0000259" key="3">
    <source>
        <dbReference type="Pfam" id="PF00291"/>
    </source>
</evidence>
<dbReference type="PANTHER" id="PTHR42937">
    <property type="match status" value="1"/>
</dbReference>
<comment type="cofactor">
    <cofactor evidence="1">
        <name>pyridoxal 5'-phosphate</name>
        <dbReference type="ChEBI" id="CHEBI:597326"/>
    </cofactor>
</comment>
<dbReference type="Gene3D" id="3.40.50.1100">
    <property type="match status" value="2"/>
</dbReference>
<keyword evidence="2" id="KW-0663">Pyridoxal phosphate</keyword>
<dbReference type="NCBIfam" id="TIGR01747">
    <property type="entry name" value="diampropi_NH3ly"/>
    <property type="match status" value="1"/>
</dbReference>
<dbReference type="CDD" id="cd00640">
    <property type="entry name" value="Trp-synth-beta_II"/>
    <property type="match status" value="1"/>
</dbReference>
<accession>A0A380BT17</accession>
<evidence type="ECO:0000313" key="4">
    <source>
        <dbReference type="EMBL" id="SUJ05417.1"/>
    </source>
</evidence>
<dbReference type="InterPro" id="IPR001926">
    <property type="entry name" value="TrpB-like_PALP"/>
</dbReference>
<keyword evidence="4" id="KW-0456">Lyase</keyword>
<dbReference type="GO" id="GO:0008838">
    <property type="term" value="F:diaminopropionate ammonia-lyase activity"/>
    <property type="evidence" value="ECO:0007669"/>
    <property type="project" value="UniProtKB-EC"/>
</dbReference>
<dbReference type="RefSeq" id="WP_115361216.1">
    <property type="nucleotide sequence ID" value="NZ_CP038012.1"/>
</dbReference>
<organism evidence="4 5">
    <name type="scientific">Sporosarcina pasteurii</name>
    <name type="common">Bacillus pasteurii</name>
    <dbReference type="NCBI Taxonomy" id="1474"/>
    <lineage>
        <taxon>Bacteria</taxon>
        <taxon>Bacillati</taxon>
        <taxon>Bacillota</taxon>
        <taxon>Bacilli</taxon>
        <taxon>Bacillales</taxon>
        <taxon>Caryophanaceae</taxon>
        <taxon>Sporosarcina</taxon>
    </lineage>
</organism>
<reference evidence="4 5" key="1">
    <citation type="submission" date="2018-06" db="EMBL/GenBank/DDBJ databases">
        <authorList>
            <consortium name="Pathogen Informatics"/>
            <person name="Doyle S."/>
        </authorList>
    </citation>
    <scope>NUCLEOTIDE SEQUENCE [LARGE SCALE GENOMIC DNA]</scope>
    <source>
        <strain evidence="5">ATCC 11859 / DSM 33 / NCIB 8841 / NCTC 4822</strain>
    </source>
</reference>
<evidence type="ECO:0000313" key="5">
    <source>
        <dbReference type="Proteomes" id="UP000254519"/>
    </source>
</evidence>
<dbReference type="EMBL" id="UGYZ01000002">
    <property type="protein sequence ID" value="SUJ05417.1"/>
    <property type="molecule type" value="Genomic_DNA"/>
</dbReference>
<proteinExistence type="predicted"/>